<comment type="caution">
    <text evidence="1">The sequence shown here is derived from an EMBL/GenBank/DDBJ whole genome shotgun (WGS) entry which is preliminary data.</text>
</comment>
<dbReference type="Proteomes" id="UP000523105">
    <property type="component" value="Unassembled WGS sequence"/>
</dbReference>
<dbReference type="EMBL" id="JACASV010000091">
    <property type="protein sequence ID" value="NWJ44023.1"/>
    <property type="molecule type" value="Genomic_DNA"/>
</dbReference>
<dbReference type="InterPro" id="IPR036327">
    <property type="entry name" value="Gp8_sf"/>
</dbReference>
<sequence>MDDDSGEIIYTEFRAPINRASDSTEDIKLVMEF</sequence>
<gene>
    <name evidence="1" type="ORF">HX837_07485</name>
</gene>
<evidence type="ECO:0000313" key="2">
    <source>
        <dbReference type="Proteomes" id="UP000523105"/>
    </source>
</evidence>
<dbReference type="Gene3D" id="2.60.340.10">
    <property type="entry name" value="baseplate structural protein gp8, domain 1"/>
    <property type="match status" value="1"/>
</dbReference>
<accession>A0A7K4MR10</accession>
<evidence type="ECO:0000313" key="1">
    <source>
        <dbReference type="EMBL" id="NWJ44023.1"/>
    </source>
</evidence>
<protein>
    <submittedName>
        <fullName evidence="1">Uncharacterized protein</fullName>
    </submittedName>
</protein>
<dbReference type="SUPFAM" id="SSF89433">
    <property type="entry name" value="Baseplate structural protein gp8"/>
    <property type="match status" value="1"/>
</dbReference>
<reference evidence="1 2" key="1">
    <citation type="journal article" date="2019" name="Environ. Microbiol.">
        <title>Genomics insights into ecotype formation of ammonia-oxidizing archaea in the deep ocean.</title>
        <authorList>
            <person name="Wang Y."/>
            <person name="Huang J.M."/>
            <person name="Cui G.J."/>
            <person name="Nunoura T."/>
            <person name="Takaki Y."/>
            <person name="Li W.L."/>
            <person name="Li J."/>
            <person name="Gao Z.M."/>
            <person name="Takai K."/>
            <person name="Zhang A.Q."/>
            <person name="Stepanauskas R."/>
        </authorList>
    </citation>
    <scope>NUCLEOTIDE SEQUENCE [LARGE SCALE GENOMIC DNA]</scope>
    <source>
        <strain evidence="1 2">L15b</strain>
    </source>
</reference>
<proteinExistence type="predicted"/>
<name>A0A7K4MR10_9ARCH</name>
<organism evidence="1 2">
    <name type="scientific">Marine Group I thaumarchaeote</name>
    <dbReference type="NCBI Taxonomy" id="2511932"/>
    <lineage>
        <taxon>Archaea</taxon>
        <taxon>Nitrososphaerota</taxon>
        <taxon>Marine Group I</taxon>
    </lineage>
</organism>
<dbReference type="AlphaFoldDB" id="A0A7K4MR10"/>